<organism evidence="1 2">
    <name type="scientific">Chitinophaga costaii</name>
    <dbReference type="NCBI Taxonomy" id="1335309"/>
    <lineage>
        <taxon>Bacteria</taxon>
        <taxon>Pseudomonadati</taxon>
        <taxon>Bacteroidota</taxon>
        <taxon>Chitinophagia</taxon>
        <taxon>Chitinophagales</taxon>
        <taxon>Chitinophagaceae</taxon>
        <taxon>Chitinophaga</taxon>
    </lineage>
</organism>
<protein>
    <submittedName>
        <fullName evidence="1">Type I restriction enzyme M protein</fullName>
    </submittedName>
</protein>
<dbReference type="EMBL" id="FMAR01000001">
    <property type="protein sequence ID" value="SCB72580.1"/>
    <property type="molecule type" value="Genomic_DNA"/>
</dbReference>
<evidence type="ECO:0000313" key="1">
    <source>
        <dbReference type="EMBL" id="SCB72580.1"/>
    </source>
</evidence>
<dbReference type="STRING" id="1335309.GA0116948_10160"/>
<name>A0A1C3YR83_9BACT</name>
<evidence type="ECO:0000313" key="2">
    <source>
        <dbReference type="Proteomes" id="UP000242818"/>
    </source>
</evidence>
<gene>
    <name evidence="1" type="ORF">GA0116948_10160</name>
</gene>
<accession>A0A1C3YR83</accession>
<reference evidence="1 2" key="1">
    <citation type="submission" date="2016-08" db="EMBL/GenBank/DDBJ databases">
        <authorList>
            <person name="Seilhamer J.J."/>
        </authorList>
    </citation>
    <scope>NUCLEOTIDE SEQUENCE [LARGE SCALE GENOMIC DNA]</scope>
    <source>
        <strain evidence="1 2">A37T2</strain>
    </source>
</reference>
<keyword evidence="2" id="KW-1185">Reference proteome</keyword>
<dbReference type="RefSeq" id="WP_205686005.1">
    <property type="nucleotide sequence ID" value="NZ_FMAR01000001.1"/>
</dbReference>
<sequence length="76" mass="9021">MSSQEGPTPSYERLLCIYNYFQKEVLQHVPEAWINVEATKIGYEISFHKYFYRHQPLRNLEEITADKLALEKKVTS</sequence>
<dbReference type="Proteomes" id="UP000242818">
    <property type="component" value="Unassembled WGS sequence"/>
</dbReference>
<proteinExistence type="predicted"/>
<dbReference type="AlphaFoldDB" id="A0A1C3YR83"/>